<comment type="caution">
    <text evidence="5">The sequence shown here is derived from an EMBL/GenBank/DDBJ whole genome shotgun (WGS) entry which is preliminary data.</text>
</comment>
<sequence>MRLLILFALSFAAFATHAETVASVESPDKVLRVELDLFEGRLGYRVTRLGEPVINTSRLGFQLRNAEKIERNLALTSQATRSVDDTWEQPWGERRVVRNRYNELRARLTETINNKRAIDVVFRVYDDGLGFRYEFPEQPQLTDVIIDDELTEFDVAQAATAWWIPAGEWNRYEYLYNETPLREVGRAHTPITIRTEGGLHVSFHEAALVDYSSMWLQRIEGQRLRAQLAPSADGWKVRRQAPFHTPWRTLQISDRAGALVESSLILNLNEPNTLGDVSWVKPSKYVGVWWSLHLDTESWATGKKHGATTANVKRYIDFAAKHGFRGVLVEGWNPGWDGQWFGNGWDFDFTRATPAFDIEQLGAYAKRKGVHLVGHHETGCAVSHYERQLTPAFELYARHGVDSVKTGYVCDAGQIERQEAPDGPVVREWHDGQWMSRHHLNVVQEAARHRIAVNAHEPIKDTGLRRTYPNWLAREGARGMEYNAWGNPPNPPRHEVDLVFTRLLSGPMDFTPGVVSLKGRNGQKIQSTLAKQLANYVVLYSPIQMAADLPEHYEARMDAFAFIKDVPVDWEDTRVLNASIGDYVTIARKDRASADWYLGSVTDEHGRVFELPLAFLEPGRVYEAQVYRDGDRADWQSAPFEFVRETRRVTSGDTLTVRLAPGGGQAVRFRALGR</sequence>
<evidence type="ECO:0000256" key="1">
    <source>
        <dbReference type="SAM" id="SignalP"/>
    </source>
</evidence>
<evidence type="ECO:0000313" key="6">
    <source>
        <dbReference type="Proteomes" id="UP001589896"/>
    </source>
</evidence>
<dbReference type="InterPro" id="IPR019563">
    <property type="entry name" value="GH97_catalytic"/>
</dbReference>
<dbReference type="Pfam" id="PF10566">
    <property type="entry name" value="Glyco_hydro_97"/>
    <property type="match status" value="1"/>
</dbReference>
<protein>
    <submittedName>
        <fullName evidence="5">Glycoside hydrolase family 97 protein</fullName>
        <ecNumber evidence="5">3.2.1.-</ecNumber>
    </submittedName>
</protein>
<dbReference type="Pfam" id="PF14508">
    <property type="entry name" value="GH97_N"/>
    <property type="match status" value="1"/>
</dbReference>
<evidence type="ECO:0000259" key="3">
    <source>
        <dbReference type="Pfam" id="PF14508"/>
    </source>
</evidence>
<keyword evidence="1" id="KW-0732">Signal</keyword>
<reference evidence="5 6" key="1">
    <citation type="submission" date="2024-09" db="EMBL/GenBank/DDBJ databases">
        <authorList>
            <person name="Sun Q."/>
            <person name="Mori K."/>
        </authorList>
    </citation>
    <scope>NUCLEOTIDE SEQUENCE [LARGE SCALE GENOMIC DNA]</scope>
    <source>
        <strain evidence="5 6">KCTC 23076</strain>
    </source>
</reference>
<organism evidence="5 6">
    <name type="scientific">Lysobacter korlensis</name>
    <dbReference type="NCBI Taxonomy" id="553636"/>
    <lineage>
        <taxon>Bacteria</taxon>
        <taxon>Pseudomonadati</taxon>
        <taxon>Pseudomonadota</taxon>
        <taxon>Gammaproteobacteria</taxon>
        <taxon>Lysobacterales</taxon>
        <taxon>Lysobacteraceae</taxon>
        <taxon>Lysobacter</taxon>
    </lineage>
</organism>
<feature type="domain" description="Glycosyl-hydrolase 97 catalytic" evidence="2">
    <location>
        <begin position="289"/>
        <end position="477"/>
    </location>
</feature>
<feature type="domain" description="Glycosyl-hydrolase 97 C-terminal oligomerisation" evidence="4">
    <location>
        <begin position="569"/>
        <end position="669"/>
    </location>
</feature>
<dbReference type="InterPro" id="IPR029483">
    <property type="entry name" value="GH97_C"/>
</dbReference>
<feature type="signal peptide" evidence="1">
    <location>
        <begin position="1"/>
        <end position="18"/>
    </location>
</feature>
<dbReference type="RefSeq" id="WP_386664170.1">
    <property type="nucleotide sequence ID" value="NZ_JBHLTG010000001.1"/>
</dbReference>
<feature type="domain" description="Glycosyl-hydrolase 97 N-terminal" evidence="3">
    <location>
        <begin position="24"/>
        <end position="271"/>
    </location>
</feature>
<keyword evidence="5" id="KW-0326">Glycosidase</keyword>
<keyword evidence="6" id="KW-1185">Reference proteome</keyword>
<name>A0ABV6RHN4_9GAMM</name>
<dbReference type="GO" id="GO:0016798">
    <property type="term" value="F:hydrolase activity, acting on glycosyl bonds"/>
    <property type="evidence" value="ECO:0007669"/>
    <property type="project" value="UniProtKB-KW"/>
</dbReference>
<dbReference type="EMBL" id="JBHLTG010000001">
    <property type="protein sequence ID" value="MFC0676499.1"/>
    <property type="molecule type" value="Genomic_DNA"/>
</dbReference>
<keyword evidence="5" id="KW-0378">Hydrolase</keyword>
<dbReference type="Pfam" id="PF14509">
    <property type="entry name" value="GH97_C"/>
    <property type="match status" value="1"/>
</dbReference>
<dbReference type="PANTHER" id="PTHR35803:SF1">
    <property type="entry name" value="GLUCAN 1,4-ALPHA-GLUCOSIDASE SUSB"/>
    <property type="match status" value="1"/>
</dbReference>
<dbReference type="InterPro" id="IPR017853">
    <property type="entry name" value="GH"/>
</dbReference>
<evidence type="ECO:0000259" key="4">
    <source>
        <dbReference type="Pfam" id="PF14509"/>
    </source>
</evidence>
<dbReference type="InterPro" id="IPR029486">
    <property type="entry name" value="GH97_N"/>
</dbReference>
<dbReference type="InterPro" id="IPR014718">
    <property type="entry name" value="GH-type_carb-bd"/>
</dbReference>
<evidence type="ECO:0000259" key="2">
    <source>
        <dbReference type="Pfam" id="PF10566"/>
    </source>
</evidence>
<feature type="chain" id="PRO_5045416012" evidence="1">
    <location>
        <begin position="19"/>
        <end position="674"/>
    </location>
</feature>
<evidence type="ECO:0000313" key="5">
    <source>
        <dbReference type="EMBL" id="MFC0676499.1"/>
    </source>
</evidence>
<dbReference type="EC" id="3.2.1.-" evidence="5"/>
<accession>A0ABV6RHN4</accession>
<dbReference type="PANTHER" id="PTHR35803">
    <property type="entry name" value="GLUCAN 1,4-ALPHA-GLUCOSIDASE SUSB-RELATED"/>
    <property type="match status" value="1"/>
</dbReference>
<dbReference type="SUPFAM" id="SSF51445">
    <property type="entry name" value="(Trans)glycosidases"/>
    <property type="match status" value="1"/>
</dbReference>
<gene>
    <name evidence="5" type="ORF">ACFFGH_01365</name>
</gene>
<dbReference type="InterPro" id="IPR052720">
    <property type="entry name" value="Glycosyl_hydrolase_97"/>
</dbReference>
<dbReference type="Gene3D" id="3.20.20.70">
    <property type="entry name" value="Aldolase class I"/>
    <property type="match status" value="1"/>
</dbReference>
<dbReference type="InterPro" id="IPR013785">
    <property type="entry name" value="Aldolase_TIM"/>
</dbReference>
<proteinExistence type="predicted"/>
<dbReference type="Proteomes" id="UP001589896">
    <property type="component" value="Unassembled WGS sequence"/>
</dbReference>
<dbReference type="Gene3D" id="2.70.98.10">
    <property type="match status" value="1"/>
</dbReference>